<feature type="signal peptide" evidence="1">
    <location>
        <begin position="1"/>
        <end position="33"/>
    </location>
</feature>
<reference evidence="2 3" key="1">
    <citation type="submission" date="2020-02" db="EMBL/GenBank/DDBJ databases">
        <authorList>
            <person name="Babadi Z.K."/>
            <person name="Risdian C."/>
            <person name="Ebrahimipour G.H."/>
            <person name="Wink J."/>
        </authorList>
    </citation>
    <scope>NUCLEOTIDE SEQUENCE [LARGE SCALE GENOMIC DNA]</scope>
    <source>
        <strain evidence="2 3">ZKHCc1 1396</strain>
    </source>
</reference>
<gene>
    <name evidence="2" type="ORF">G4177_02895</name>
</gene>
<keyword evidence="1" id="KW-0732">Signal</keyword>
<comment type="caution">
    <text evidence="2">The sequence shown here is derived from an EMBL/GenBank/DDBJ whole genome shotgun (WGS) entry which is preliminary data.</text>
</comment>
<organism evidence="2 3">
    <name type="scientific">Corallococcus soli</name>
    <dbReference type="NCBI Taxonomy" id="2710757"/>
    <lineage>
        <taxon>Bacteria</taxon>
        <taxon>Pseudomonadati</taxon>
        <taxon>Myxococcota</taxon>
        <taxon>Myxococcia</taxon>
        <taxon>Myxococcales</taxon>
        <taxon>Cystobacterineae</taxon>
        <taxon>Myxococcaceae</taxon>
        <taxon>Corallococcus</taxon>
    </lineage>
</organism>
<name>A0ABR9PGT1_9BACT</name>
<evidence type="ECO:0000313" key="2">
    <source>
        <dbReference type="EMBL" id="MBE4747121.1"/>
    </source>
</evidence>
<dbReference type="Proteomes" id="UP001516472">
    <property type="component" value="Unassembled WGS sequence"/>
</dbReference>
<accession>A0ABR9PGT1</accession>
<protein>
    <submittedName>
        <fullName evidence="2">Uncharacterized protein</fullName>
    </submittedName>
</protein>
<sequence>MTFQWKKNRSLVRNALGLGLGVGILLTATPVLAGDAKADGCTEFSGMAHCPLAGTELHASNEGLVVKSTDGKQAGVSIDLNDATGWDAWLSPLEPDFDSRMLMTFTGALPDGSPELRERVVVARSKQDDQGAIYVDASVHGATSYTVRGYNDGKLVFTRTGVKPVQEDFVGRAAPGGAMQLSKLVSFPGRWGSAHGVMEGPNGETCTPGLDFPSPRPVRFPDYSLSVAVQLVTFQPEGVALKSRTLREVTFQADGLESFTLQKEVRTP</sequence>
<dbReference type="EMBL" id="JAAIYO010000001">
    <property type="protein sequence ID" value="MBE4747121.1"/>
    <property type="molecule type" value="Genomic_DNA"/>
</dbReference>
<feature type="chain" id="PRO_5047131180" evidence="1">
    <location>
        <begin position="34"/>
        <end position="268"/>
    </location>
</feature>
<evidence type="ECO:0000313" key="3">
    <source>
        <dbReference type="Proteomes" id="UP001516472"/>
    </source>
</evidence>
<proteinExistence type="predicted"/>
<evidence type="ECO:0000256" key="1">
    <source>
        <dbReference type="SAM" id="SignalP"/>
    </source>
</evidence>
<dbReference type="RefSeq" id="WP_193346534.1">
    <property type="nucleotide sequence ID" value="NZ_CBCSIP010000020.1"/>
</dbReference>
<keyword evidence="3" id="KW-1185">Reference proteome</keyword>